<dbReference type="InterPro" id="IPR012657">
    <property type="entry name" value="23S_rRNA-intervening_sequence"/>
</dbReference>
<dbReference type="PANTHER" id="PTHR38471:SF2">
    <property type="entry name" value="FOUR HELIX BUNDLE PROTEIN"/>
    <property type="match status" value="1"/>
</dbReference>
<protein>
    <submittedName>
        <fullName evidence="1">Four helix bundle protein</fullName>
    </submittedName>
</protein>
<dbReference type="InterPro" id="IPR036583">
    <property type="entry name" value="23S_rRNA_IVS_sf"/>
</dbReference>
<evidence type="ECO:0000313" key="2">
    <source>
        <dbReference type="Proteomes" id="UP000249542"/>
    </source>
</evidence>
<accession>A0A2W7I3R2</accession>
<organism evidence="1 2">
    <name type="scientific">Mesonia algae</name>
    <dbReference type="NCBI Taxonomy" id="213248"/>
    <lineage>
        <taxon>Bacteria</taxon>
        <taxon>Pseudomonadati</taxon>
        <taxon>Bacteroidota</taxon>
        <taxon>Flavobacteriia</taxon>
        <taxon>Flavobacteriales</taxon>
        <taxon>Flavobacteriaceae</taxon>
        <taxon>Mesonia</taxon>
    </lineage>
</organism>
<keyword evidence="2" id="KW-1185">Reference proteome</keyword>
<dbReference type="SUPFAM" id="SSF158446">
    <property type="entry name" value="IVS-encoded protein-like"/>
    <property type="match status" value="1"/>
</dbReference>
<dbReference type="Gene3D" id="1.20.1440.60">
    <property type="entry name" value="23S rRNA-intervening sequence"/>
    <property type="match status" value="1"/>
</dbReference>
<dbReference type="EMBL" id="QKYV01000003">
    <property type="protein sequence ID" value="PZW41521.1"/>
    <property type="molecule type" value="Genomic_DNA"/>
</dbReference>
<dbReference type="Proteomes" id="UP000249542">
    <property type="component" value="Unassembled WGS sequence"/>
</dbReference>
<name>A0A2W7I3R2_9FLAO</name>
<gene>
    <name evidence="1" type="ORF">LX95_01201</name>
</gene>
<dbReference type="Pfam" id="PF05635">
    <property type="entry name" value="23S_rRNA_IVP"/>
    <property type="match status" value="1"/>
</dbReference>
<dbReference type="PANTHER" id="PTHR38471">
    <property type="entry name" value="FOUR HELIX BUNDLE PROTEIN"/>
    <property type="match status" value="1"/>
</dbReference>
<dbReference type="NCBIfam" id="TIGR02436">
    <property type="entry name" value="four helix bundle protein"/>
    <property type="match status" value="1"/>
</dbReference>
<reference evidence="1 2" key="1">
    <citation type="submission" date="2018-06" db="EMBL/GenBank/DDBJ databases">
        <title>Genomic Encyclopedia of Archaeal and Bacterial Type Strains, Phase II (KMG-II): from individual species to whole genera.</title>
        <authorList>
            <person name="Goeker M."/>
        </authorList>
    </citation>
    <scope>NUCLEOTIDE SEQUENCE [LARGE SCALE GENOMIC DNA]</scope>
    <source>
        <strain evidence="1 2">DSM 15361</strain>
    </source>
</reference>
<evidence type="ECO:0000313" key="1">
    <source>
        <dbReference type="EMBL" id="PZW41521.1"/>
    </source>
</evidence>
<sequence>MEKKYKYDLQKRLVIFSAEIIKNVQALHKNYAAEHLTKQLIRSASSAALNYGEAQSAESRKDFIHKMKLSLKELRETQVNLEILNEADLIKDHQKFEFIIKEIKELVAIFTTSIKTSKNKEI</sequence>
<comment type="caution">
    <text evidence="1">The sequence shown here is derived from an EMBL/GenBank/DDBJ whole genome shotgun (WGS) entry which is preliminary data.</text>
</comment>
<dbReference type="AlphaFoldDB" id="A0A2W7I3R2"/>
<dbReference type="PIRSF" id="PIRSF035652">
    <property type="entry name" value="CHP02436"/>
    <property type="match status" value="1"/>
</dbReference>
<proteinExistence type="predicted"/>
<dbReference type="RefSeq" id="WP_111540527.1">
    <property type="nucleotide sequence ID" value="NZ_QKYV01000003.1"/>
</dbReference>